<evidence type="ECO:0000256" key="3">
    <source>
        <dbReference type="ARBA" id="ARBA00012706"/>
    </source>
</evidence>
<dbReference type="SUPFAM" id="SSF51445">
    <property type="entry name" value="(Trans)glycosidases"/>
    <property type="match status" value="1"/>
</dbReference>
<dbReference type="Gene3D" id="3.20.20.80">
    <property type="entry name" value="Glycosidases"/>
    <property type="match status" value="1"/>
</dbReference>
<comment type="catalytic activity">
    <reaction evidence="1">
        <text>Random hydrolysis of (1-&gt;4)-beta-D-mannosidic linkages in mannans, galactomannans and glucomannans.</text>
        <dbReference type="EC" id="3.2.1.78"/>
    </reaction>
</comment>
<organism evidence="8 9">
    <name type="scientific">Neodothiora populina</name>
    <dbReference type="NCBI Taxonomy" id="2781224"/>
    <lineage>
        <taxon>Eukaryota</taxon>
        <taxon>Fungi</taxon>
        <taxon>Dikarya</taxon>
        <taxon>Ascomycota</taxon>
        <taxon>Pezizomycotina</taxon>
        <taxon>Dothideomycetes</taxon>
        <taxon>Dothideomycetidae</taxon>
        <taxon>Dothideales</taxon>
        <taxon>Dothioraceae</taxon>
        <taxon>Neodothiora</taxon>
    </lineage>
</organism>
<comment type="similarity">
    <text evidence="2">Belongs to the glycosyl hydrolase 5 (cellulase A) family.</text>
</comment>
<accession>A0ABR3PIT3</accession>
<dbReference type="InterPro" id="IPR001547">
    <property type="entry name" value="Glyco_hydro_5"/>
</dbReference>
<dbReference type="Pfam" id="PF26410">
    <property type="entry name" value="GH5_mannosidase"/>
    <property type="match status" value="1"/>
</dbReference>
<evidence type="ECO:0000256" key="5">
    <source>
        <dbReference type="ARBA" id="ARBA00023295"/>
    </source>
</evidence>
<name>A0ABR3PIT3_9PEZI</name>
<dbReference type="InterPro" id="IPR045053">
    <property type="entry name" value="MAN-like"/>
</dbReference>
<dbReference type="EMBL" id="JBFMKM010000005">
    <property type="protein sequence ID" value="KAL1306042.1"/>
    <property type="molecule type" value="Genomic_DNA"/>
</dbReference>
<feature type="signal peptide" evidence="6">
    <location>
        <begin position="1"/>
        <end position="22"/>
    </location>
</feature>
<dbReference type="EC" id="3.2.1.78" evidence="3"/>
<feature type="chain" id="PRO_5045640581" description="mannan endo-1,4-beta-mannosidase" evidence="6">
    <location>
        <begin position="23"/>
        <end position="389"/>
    </location>
</feature>
<dbReference type="Proteomes" id="UP001562354">
    <property type="component" value="Unassembled WGS sequence"/>
</dbReference>
<feature type="domain" description="Glycoside hydrolase family 5" evidence="7">
    <location>
        <begin position="167"/>
        <end position="324"/>
    </location>
</feature>
<keyword evidence="4" id="KW-0378">Hydrolase</keyword>
<evidence type="ECO:0000256" key="6">
    <source>
        <dbReference type="SAM" id="SignalP"/>
    </source>
</evidence>
<dbReference type="GeneID" id="95977869"/>
<evidence type="ECO:0000256" key="1">
    <source>
        <dbReference type="ARBA" id="ARBA00001678"/>
    </source>
</evidence>
<evidence type="ECO:0000313" key="8">
    <source>
        <dbReference type="EMBL" id="KAL1306042.1"/>
    </source>
</evidence>
<keyword evidence="6" id="KW-0732">Signal</keyword>
<sequence>MRSCGISPICSLLAASAGLSWAADPSYPICQSKANFAKTIDGRYFDFNGTGTPKYFAGTNTWWLSQIMSDADVDTVLSEIKKTQLQITRVWGFSSVNQDPGQYVVWFQLLNSTGSYINYADNGIPRLDAAVSYAEKHNVKLVVNFVNNWGDLGGIPSYNTAFGGDGTTWYTDATSQKVYRDYIELLVNRYKCSPAIFAWELANEPRCHGCPTSTIYDWAKNTSSYIKHLDPNHMVTLGDEGWFGSPDNIGDGSYAYGGGEGVDFVLNLGIDTLDYGTFHLYPDSWNYNETWGSTWIKEHDTAGAAVGKPVVLEEYGGPQTAHDHASVEGPWQDTVLKDTKIAADQFWQFATINLTTGNSQYDVNAIWYNDTEYTTLAREHAAAMLDKAI</sequence>
<gene>
    <name evidence="8" type="ORF">AAFC00_004169</name>
</gene>
<comment type="caution">
    <text evidence="8">The sequence shown here is derived from an EMBL/GenBank/DDBJ whole genome shotgun (WGS) entry which is preliminary data.</text>
</comment>
<dbReference type="PANTHER" id="PTHR31451">
    <property type="match status" value="1"/>
</dbReference>
<evidence type="ECO:0000256" key="2">
    <source>
        <dbReference type="ARBA" id="ARBA00005641"/>
    </source>
</evidence>
<dbReference type="RefSeq" id="XP_069202315.1">
    <property type="nucleotide sequence ID" value="XM_069343764.1"/>
</dbReference>
<evidence type="ECO:0000313" key="9">
    <source>
        <dbReference type="Proteomes" id="UP001562354"/>
    </source>
</evidence>
<dbReference type="PANTHER" id="PTHR31451:SF10">
    <property type="entry name" value="MANNAN ENDO-1,4-BETA-MANNOSIDASE B"/>
    <property type="match status" value="1"/>
</dbReference>
<keyword evidence="9" id="KW-1185">Reference proteome</keyword>
<dbReference type="InterPro" id="IPR017853">
    <property type="entry name" value="GH"/>
</dbReference>
<proteinExistence type="inferred from homology"/>
<evidence type="ECO:0000256" key="4">
    <source>
        <dbReference type="ARBA" id="ARBA00022801"/>
    </source>
</evidence>
<reference evidence="8 9" key="1">
    <citation type="submission" date="2024-07" db="EMBL/GenBank/DDBJ databases">
        <title>Draft sequence of the Neodothiora populina.</title>
        <authorList>
            <person name="Drown D.D."/>
            <person name="Schuette U.S."/>
            <person name="Buechlein A.B."/>
            <person name="Rusch D.R."/>
            <person name="Winton L.W."/>
            <person name="Adams G.A."/>
        </authorList>
    </citation>
    <scope>NUCLEOTIDE SEQUENCE [LARGE SCALE GENOMIC DNA]</scope>
    <source>
        <strain evidence="8 9">CPC 39397</strain>
    </source>
</reference>
<protein>
    <recommendedName>
        <fullName evidence="3">mannan endo-1,4-beta-mannosidase</fullName>
        <ecNumber evidence="3">3.2.1.78</ecNumber>
    </recommendedName>
</protein>
<evidence type="ECO:0000259" key="7">
    <source>
        <dbReference type="Pfam" id="PF26410"/>
    </source>
</evidence>
<keyword evidence="5" id="KW-0326">Glycosidase</keyword>